<comment type="catalytic activity">
    <reaction evidence="1">
        <text>beta-D-fructose 1-phosphate + H2O = D-fructose + phosphate</text>
        <dbReference type="Rhea" id="RHEA:35603"/>
        <dbReference type="ChEBI" id="CHEBI:15377"/>
        <dbReference type="ChEBI" id="CHEBI:37721"/>
        <dbReference type="ChEBI" id="CHEBI:43474"/>
        <dbReference type="ChEBI" id="CHEBI:138881"/>
    </reaction>
</comment>
<comment type="similarity">
    <text evidence="3">Belongs to the damage-control phosphatase family. Sugar phosphate phosphatase III subfamily.</text>
</comment>
<dbReference type="GO" id="GO:0046872">
    <property type="term" value="F:metal ion binding"/>
    <property type="evidence" value="ECO:0007669"/>
    <property type="project" value="UniProtKB-KW"/>
</dbReference>
<dbReference type="SUPFAM" id="SSF111321">
    <property type="entry name" value="AF1104-like"/>
    <property type="match status" value="1"/>
</dbReference>
<dbReference type="GO" id="GO:0006974">
    <property type="term" value="P:DNA damage response"/>
    <property type="evidence" value="ECO:0007669"/>
    <property type="project" value="TreeGrafter"/>
</dbReference>
<comment type="cofactor">
    <cofactor evidence="2">
        <name>Mn(2+)</name>
        <dbReference type="ChEBI" id="CHEBI:29035"/>
    </cofactor>
</comment>
<comment type="caution">
    <text evidence="9">The sequence shown here is derived from an EMBL/GenBank/DDBJ whole genome shotgun (WGS) entry which is preliminary data.</text>
</comment>
<evidence type="ECO:0000256" key="1">
    <source>
        <dbReference type="ARBA" id="ARBA00001326"/>
    </source>
</evidence>
<evidence type="ECO:0000313" key="10">
    <source>
        <dbReference type="Proteomes" id="UP000660611"/>
    </source>
</evidence>
<evidence type="ECO:0000259" key="8">
    <source>
        <dbReference type="Pfam" id="PF01937"/>
    </source>
</evidence>
<dbReference type="InterPro" id="IPR036075">
    <property type="entry name" value="ARMT-1-like_metal-bd_sf"/>
</dbReference>
<keyword evidence="10" id="KW-1185">Reference proteome</keyword>
<protein>
    <recommendedName>
        <fullName evidence="8">Damage-control phosphatase ARMT1-like metal-binding domain-containing protein</fullName>
    </recommendedName>
</protein>
<dbReference type="AlphaFoldDB" id="A0A919UAK7"/>
<dbReference type="Gene3D" id="3.40.50.10880">
    <property type="entry name" value="Uncharacterised protein PF01937, DUF89, domain 3"/>
    <property type="match status" value="1"/>
</dbReference>
<accession>A0A919UAK7</accession>
<reference evidence="9" key="1">
    <citation type="submission" date="2021-01" db="EMBL/GenBank/DDBJ databases">
        <title>Whole genome shotgun sequence of Dactylosporangium siamense NBRC 106093.</title>
        <authorList>
            <person name="Komaki H."/>
            <person name="Tamura T."/>
        </authorList>
    </citation>
    <scope>NUCLEOTIDE SEQUENCE</scope>
    <source>
        <strain evidence="9">NBRC 106093</strain>
    </source>
</reference>
<dbReference type="InterPro" id="IPR039763">
    <property type="entry name" value="ARMT1"/>
</dbReference>
<dbReference type="InterPro" id="IPR002791">
    <property type="entry name" value="ARMT1-like_metal-bd"/>
</dbReference>
<dbReference type="PANTHER" id="PTHR12260">
    <property type="entry name" value="DAMAGE-CONTROL PHOSPHATASE ARMT1"/>
    <property type="match status" value="1"/>
</dbReference>
<dbReference type="PANTHER" id="PTHR12260:SF6">
    <property type="entry name" value="DAMAGE-CONTROL PHOSPHATASE ARMT1"/>
    <property type="match status" value="1"/>
</dbReference>
<keyword evidence="5" id="KW-0378">Hydrolase</keyword>
<evidence type="ECO:0000256" key="4">
    <source>
        <dbReference type="ARBA" id="ARBA00022723"/>
    </source>
</evidence>
<sequence>MPVDAPPPRIRSDDPASFAASVLRDRHPAIVARVLADLPLPAAARDGLAGLLQDPTVTPLPRDAHDHEDWDRWGEPYFGQSMFEVPFLWAENYFYRRLLHATGYHEPGPWRGIDPFGPQKAADLPGEDELRAVQESGDALLHLPEDEQASALVAAALWGNRADLGFQLAHGLAQAQADLVADDTELLWKRLAGGGTVCVVADNAGRELLPDLVLIDFLLRAGRVRRVELHVKPAPYFVSDALTADVLAELRRFPADSAIGRRLWAALRAGTLELVTDPFYCAPLEFAQLPAGLAARFGAATLTILKGDLNYRRLVGDRSWAPETSFADVTGYFPGPVAALRTVKSDVVVGLAAGVEERLPASWRTSGAFAMVQVRG</sequence>
<feature type="domain" description="Damage-control phosphatase ARMT1-like metal-binding" evidence="8">
    <location>
        <begin position="24"/>
        <end position="358"/>
    </location>
</feature>
<dbReference type="EMBL" id="BONQ01000096">
    <property type="protein sequence ID" value="GIG48132.1"/>
    <property type="molecule type" value="Genomic_DNA"/>
</dbReference>
<comment type="catalytic activity">
    <reaction evidence="7">
        <text>beta-D-fructose 6-phosphate = dihydroxyacetone + D-glyceraldehyde 3-phosphate</text>
        <dbReference type="Rhea" id="RHEA:28002"/>
        <dbReference type="ChEBI" id="CHEBI:16016"/>
        <dbReference type="ChEBI" id="CHEBI:57634"/>
        <dbReference type="ChEBI" id="CHEBI:59776"/>
    </reaction>
</comment>
<evidence type="ECO:0000256" key="3">
    <source>
        <dbReference type="ARBA" id="ARBA00009519"/>
    </source>
</evidence>
<name>A0A919UAK7_9ACTN</name>
<evidence type="ECO:0000256" key="5">
    <source>
        <dbReference type="ARBA" id="ARBA00022801"/>
    </source>
</evidence>
<dbReference type="Proteomes" id="UP000660611">
    <property type="component" value="Unassembled WGS sequence"/>
</dbReference>
<dbReference type="RefSeq" id="WP_203849845.1">
    <property type="nucleotide sequence ID" value="NZ_BAAAVW010000022.1"/>
</dbReference>
<dbReference type="GO" id="GO:0016791">
    <property type="term" value="F:phosphatase activity"/>
    <property type="evidence" value="ECO:0007669"/>
    <property type="project" value="TreeGrafter"/>
</dbReference>
<evidence type="ECO:0000256" key="6">
    <source>
        <dbReference type="ARBA" id="ARBA00023211"/>
    </source>
</evidence>
<keyword evidence="4" id="KW-0479">Metal-binding</keyword>
<organism evidence="9 10">
    <name type="scientific">Dactylosporangium siamense</name>
    <dbReference type="NCBI Taxonomy" id="685454"/>
    <lineage>
        <taxon>Bacteria</taxon>
        <taxon>Bacillati</taxon>
        <taxon>Actinomycetota</taxon>
        <taxon>Actinomycetes</taxon>
        <taxon>Micromonosporales</taxon>
        <taxon>Micromonosporaceae</taxon>
        <taxon>Dactylosporangium</taxon>
    </lineage>
</organism>
<evidence type="ECO:0000256" key="2">
    <source>
        <dbReference type="ARBA" id="ARBA00001936"/>
    </source>
</evidence>
<dbReference type="Pfam" id="PF01937">
    <property type="entry name" value="ARMT1-like_dom"/>
    <property type="match status" value="1"/>
</dbReference>
<proteinExistence type="inferred from homology"/>
<keyword evidence="6" id="KW-0464">Manganese</keyword>
<evidence type="ECO:0000256" key="7">
    <source>
        <dbReference type="ARBA" id="ARBA00048809"/>
    </source>
</evidence>
<gene>
    <name evidence="9" type="ORF">Dsi01nite_061730</name>
</gene>
<evidence type="ECO:0000313" key="9">
    <source>
        <dbReference type="EMBL" id="GIG48132.1"/>
    </source>
</evidence>